<dbReference type="RefSeq" id="WP_344347223.1">
    <property type="nucleotide sequence ID" value="NZ_BAAASM010000009.1"/>
</dbReference>
<dbReference type="EMBL" id="JBHSOE010000003">
    <property type="protein sequence ID" value="MFC5654455.1"/>
    <property type="molecule type" value="Genomic_DNA"/>
</dbReference>
<feature type="compositionally biased region" description="Pro residues" evidence="1">
    <location>
        <begin position="84"/>
        <end position="97"/>
    </location>
</feature>
<evidence type="ECO:0000256" key="1">
    <source>
        <dbReference type="SAM" id="MobiDB-lite"/>
    </source>
</evidence>
<accession>A0ABW0W9A2</accession>
<feature type="region of interest" description="Disordered" evidence="1">
    <location>
        <begin position="71"/>
        <end position="102"/>
    </location>
</feature>
<sequence length="136" mass="15245">MPNPKTPTPDQIKNLIERAVRKGGLTLDEGERLRTGLHRATRRPGRALEAEELHRRNAALERSVRYWKSKARAVETTRQAERTPGPPAERPPAPPAGDDPDALRRVIALAQRWMHIPAKRKAAASIFAVIRNKDDA</sequence>
<keyword evidence="3" id="KW-1185">Reference proteome</keyword>
<gene>
    <name evidence="2" type="ORF">ACFP3J_02975</name>
</gene>
<proteinExistence type="predicted"/>
<organism evidence="2 3">
    <name type="scientific">Streptomyces nogalater</name>
    <dbReference type="NCBI Taxonomy" id="38314"/>
    <lineage>
        <taxon>Bacteria</taxon>
        <taxon>Bacillati</taxon>
        <taxon>Actinomycetota</taxon>
        <taxon>Actinomycetes</taxon>
        <taxon>Kitasatosporales</taxon>
        <taxon>Streptomycetaceae</taxon>
        <taxon>Streptomyces</taxon>
    </lineage>
</organism>
<evidence type="ECO:0000313" key="2">
    <source>
        <dbReference type="EMBL" id="MFC5654455.1"/>
    </source>
</evidence>
<feature type="compositionally biased region" description="Basic and acidic residues" evidence="1">
    <location>
        <begin position="72"/>
        <end position="81"/>
    </location>
</feature>
<name>A0ABW0W9A2_STRNO</name>
<reference evidence="3" key="1">
    <citation type="journal article" date="2019" name="Int. J. Syst. Evol. Microbiol.">
        <title>The Global Catalogue of Microorganisms (GCM) 10K type strain sequencing project: providing services to taxonomists for standard genome sequencing and annotation.</title>
        <authorList>
            <consortium name="The Broad Institute Genomics Platform"/>
            <consortium name="The Broad Institute Genome Sequencing Center for Infectious Disease"/>
            <person name="Wu L."/>
            <person name="Ma J."/>
        </authorList>
    </citation>
    <scope>NUCLEOTIDE SEQUENCE [LARGE SCALE GENOMIC DNA]</scope>
    <source>
        <strain evidence="3">KCTC 5701</strain>
    </source>
</reference>
<comment type="caution">
    <text evidence="2">The sequence shown here is derived from an EMBL/GenBank/DDBJ whole genome shotgun (WGS) entry which is preliminary data.</text>
</comment>
<protein>
    <submittedName>
        <fullName evidence="2">Uncharacterized protein</fullName>
    </submittedName>
</protein>
<dbReference type="Proteomes" id="UP001596065">
    <property type="component" value="Unassembled WGS sequence"/>
</dbReference>
<evidence type="ECO:0000313" key="3">
    <source>
        <dbReference type="Proteomes" id="UP001596065"/>
    </source>
</evidence>